<organism evidence="2 3">
    <name type="scientific">Lunasporangiospora selenospora</name>
    <dbReference type="NCBI Taxonomy" id="979761"/>
    <lineage>
        <taxon>Eukaryota</taxon>
        <taxon>Fungi</taxon>
        <taxon>Fungi incertae sedis</taxon>
        <taxon>Mucoromycota</taxon>
        <taxon>Mortierellomycotina</taxon>
        <taxon>Mortierellomycetes</taxon>
        <taxon>Mortierellales</taxon>
        <taxon>Mortierellaceae</taxon>
        <taxon>Lunasporangiospora</taxon>
    </lineage>
</organism>
<keyword evidence="3" id="KW-1185">Reference proteome</keyword>
<proteinExistence type="predicted"/>
<gene>
    <name evidence="2" type="ORF">BGW38_002119</name>
</gene>
<name>A0A9P6FUL7_9FUNG</name>
<accession>A0A9P6FUL7</accession>
<dbReference type="Proteomes" id="UP000780801">
    <property type="component" value="Unassembled WGS sequence"/>
</dbReference>
<protein>
    <submittedName>
        <fullName evidence="2">Uncharacterized protein</fullName>
    </submittedName>
</protein>
<evidence type="ECO:0000313" key="3">
    <source>
        <dbReference type="Proteomes" id="UP000780801"/>
    </source>
</evidence>
<dbReference type="EMBL" id="JAABOA010001714">
    <property type="protein sequence ID" value="KAF9581015.1"/>
    <property type="molecule type" value="Genomic_DNA"/>
</dbReference>
<feature type="compositionally biased region" description="Polar residues" evidence="1">
    <location>
        <begin position="410"/>
        <end position="427"/>
    </location>
</feature>
<evidence type="ECO:0000256" key="1">
    <source>
        <dbReference type="SAM" id="MobiDB-lite"/>
    </source>
</evidence>
<dbReference type="OrthoDB" id="2409801at2759"/>
<dbReference type="AlphaFoldDB" id="A0A9P6FUL7"/>
<feature type="compositionally biased region" description="Acidic residues" evidence="1">
    <location>
        <begin position="186"/>
        <end position="208"/>
    </location>
</feature>
<evidence type="ECO:0000313" key="2">
    <source>
        <dbReference type="EMBL" id="KAF9581015.1"/>
    </source>
</evidence>
<sequence>MIDICVWDSSSSLDSRAQAWSPVQINNYIKAHWSADQLPPLPPSKISSELTNGSGNNHGSIGYSSLAPQSNPWRSIKVFTKQWDTETLQAVVPIGQEGGTIIGVVLQAESIDDESMTDEKNRPRNRIGSNNSKHWRYHNIRVWTENELELNGWKELADPKMDEVPAAKGCHSGATHLLSAKSHASEEEEEEDSDDDYWGQYGDEDDSRSDESSTAKDSQSTKNPKTPKTPRAFNDRQFSCETPMDEDEEEYWLKYNEQELKKTENQARARSMSESYHDDEPAIIQDGVEDGDLQALREGTTGSSTRILASLDTSSHLVEKAPLSPGQVDPNMLSSILQMLVKEGFPQPSIHENEANHGQTEELPNDLERTFAQQGDIRDERANKDLWEQIDQTAAPAPLAPLSTKAETDQAPSTNGIITSKPDSTENLKPTTSLLMTDHYLATPSTDDSHSPSEIITPGSVIDHLASRSKVTDSLTLIVRDATLAGLSKDDVFELLTNVK</sequence>
<feature type="region of interest" description="Disordered" evidence="1">
    <location>
        <begin position="394"/>
        <end position="427"/>
    </location>
</feature>
<feature type="region of interest" description="Disordered" evidence="1">
    <location>
        <begin position="177"/>
        <end position="246"/>
    </location>
</feature>
<feature type="compositionally biased region" description="Polar residues" evidence="1">
    <location>
        <begin position="215"/>
        <end position="226"/>
    </location>
</feature>
<feature type="region of interest" description="Disordered" evidence="1">
    <location>
        <begin position="264"/>
        <end position="283"/>
    </location>
</feature>
<reference evidence="2" key="1">
    <citation type="journal article" date="2020" name="Fungal Divers.">
        <title>Resolving the Mortierellaceae phylogeny through synthesis of multi-gene phylogenetics and phylogenomics.</title>
        <authorList>
            <person name="Vandepol N."/>
            <person name="Liber J."/>
            <person name="Desiro A."/>
            <person name="Na H."/>
            <person name="Kennedy M."/>
            <person name="Barry K."/>
            <person name="Grigoriev I.V."/>
            <person name="Miller A.N."/>
            <person name="O'Donnell K."/>
            <person name="Stajich J.E."/>
            <person name="Bonito G."/>
        </authorList>
    </citation>
    <scope>NUCLEOTIDE SEQUENCE</scope>
    <source>
        <strain evidence="2">KOD1015</strain>
    </source>
</reference>
<comment type="caution">
    <text evidence="2">The sequence shown here is derived from an EMBL/GenBank/DDBJ whole genome shotgun (WGS) entry which is preliminary data.</text>
</comment>